<protein>
    <recommendedName>
        <fullName evidence="3">DUF2116 family Zn-ribbon domain-containing protein</fullName>
    </recommendedName>
</protein>
<name>A0ABW3JTH4_9FLAO</name>
<gene>
    <name evidence="1" type="ORF">ACFQ1U_11425</name>
</gene>
<dbReference type="EMBL" id="JBHTJR010000051">
    <property type="protein sequence ID" value="MFD0993818.1"/>
    <property type="molecule type" value="Genomic_DNA"/>
</dbReference>
<proteinExistence type="predicted"/>
<reference evidence="2" key="1">
    <citation type="journal article" date="2019" name="Int. J. Syst. Evol. Microbiol.">
        <title>The Global Catalogue of Microorganisms (GCM) 10K type strain sequencing project: providing services to taxonomists for standard genome sequencing and annotation.</title>
        <authorList>
            <consortium name="The Broad Institute Genomics Platform"/>
            <consortium name="The Broad Institute Genome Sequencing Center for Infectious Disease"/>
            <person name="Wu L."/>
            <person name="Ma J."/>
        </authorList>
    </citation>
    <scope>NUCLEOTIDE SEQUENCE [LARGE SCALE GENOMIC DNA]</scope>
    <source>
        <strain evidence="2">CCUG 60527</strain>
    </source>
</reference>
<accession>A0ABW3JTH4</accession>
<comment type="caution">
    <text evidence="1">The sequence shown here is derived from an EMBL/GenBank/DDBJ whole genome shotgun (WGS) entry which is preliminary data.</text>
</comment>
<dbReference type="RefSeq" id="WP_386108466.1">
    <property type="nucleotide sequence ID" value="NZ_JBHTJR010000051.1"/>
</dbReference>
<evidence type="ECO:0000313" key="1">
    <source>
        <dbReference type="EMBL" id="MFD0993818.1"/>
    </source>
</evidence>
<evidence type="ECO:0000313" key="2">
    <source>
        <dbReference type="Proteomes" id="UP001597062"/>
    </source>
</evidence>
<evidence type="ECO:0008006" key="3">
    <source>
        <dbReference type="Google" id="ProtNLM"/>
    </source>
</evidence>
<dbReference type="Proteomes" id="UP001597062">
    <property type="component" value="Unassembled WGS sequence"/>
</dbReference>
<keyword evidence="2" id="KW-1185">Reference proteome</keyword>
<organism evidence="1 2">
    <name type="scientific">Tenacibaculum geojense</name>
    <dbReference type="NCBI Taxonomy" id="915352"/>
    <lineage>
        <taxon>Bacteria</taxon>
        <taxon>Pseudomonadati</taxon>
        <taxon>Bacteroidota</taxon>
        <taxon>Flavobacteriia</taxon>
        <taxon>Flavobacteriales</taxon>
        <taxon>Flavobacteriaceae</taxon>
        <taxon>Tenacibaculum</taxon>
    </lineage>
</organism>
<sequence length="116" mass="13868">MDNRNCLECNEPVVGRIDKKFCSDYCRNTYNNKVDKDYKNLIRNTNNRLRKNYKILTELNTTGKTKVSRRKLFDRGFDFQLVTSLYTTKTGNTYFYIYNQGYLNLENDMCLLVKQD</sequence>